<feature type="transmembrane region" description="Helical" evidence="2">
    <location>
        <begin position="340"/>
        <end position="358"/>
    </location>
</feature>
<keyword evidence="2" id="KW-1133">Transmembrane helix</keyword>
<comment type="caution">
    <text evidence="3">The sequence shown here is derived from an EMBL/GenBank/DDBJ whole genome shotgun (WGS) entry which is preliminary data.</text>
</comment>
<proteinExistence type="predicted"/>
<feature type="region of interest" description="Disordered" evidence="1">
    <location>
        <begin position="84"/>
        <end position="151"/>
    </location>
</feature>
<evidence type="ECO:0000256" key="1">
    <source>
        <dbReference type="SAM" id="MobiDB-lite"/>
    </source>
</evidence>
<evidence type="ECO:0000256" key="2">
    <source>
        <dbReference type="SAM" id="Phobius"/>
    </source>
</evidence>
<feature type="transmembrane region" description="Helical" evidence="2">
    <location>
        <begin position="194"/>
        <end position="214"/>
    </location>
</feature>
<dbReference type="EMBL" id="BNJQ01000010">
    <property type="protein sequence ID" value="GHP05418.1"/>
    <property type="molecule type" value="Genomic_DNA"/>
</dbReference>
<feature type="transmembrane region" description="Helical" evidence="2">
    <location>
        <begin position="559"/>
        <end position="579"/>
    </location>
</feature>
<sequence>MPPMVLPPMFTFTSYGSLQLPPVAGLRPLRSCPPRRRKRIIIQRCYQQSRSSSSSSSSSYHRFQKRFHQHSRLLFQPLSSLSASSSRHSHVTRATSGNSGAESSSSPGNDDNDDGVLTPEVVDGSAQAQVAQDAGGRWKETPRFTPHYEPVKRKKWGTPDIFREDYEVAVPEGGRPPPKKTKGPPPPPTTLSRLYHAGTIFFLVHSAFAILAPVSVMTSFPWPDMLSTPLAPGGFALTPAGAVAAESLAKLSFFAGSTAQMCLRMSALVQPMLAMLCYRLKDAELHGRMKSETYKRMNLTLIVWSAITVLTTLVSFNPFFVHSHLHVPGVFHAFYFPLPVAKAMAVSIATGVVGWMGLAKGARESGETPMACLVSTVRACGDRAVEMLRDVDWEEYPKGWFDWSMMLLWVVTLVTGTLLILHPTLLWSPKLAELAAVASAYDTSLRGSIPAILDTMSRVGDASITAALGFPLTAVASVKTAVLYSVQTLGASLLGILCIPIIISVDSMKRRRLDGSTFLALHVGLCLSCITMSIVPMLYMMSPLLVHSAMLTSTMQNGVVATISACYILGAYGFFNAWIRGYYERFPVLTDVVAALDREEKGGHLATVGVAKIPLDEHIRRVDNARIRNKGQLPVLLQIGLW</sequence>
<organism evidence="3 4">
    <name type="scientific">Pycnococcus provasolii</name>
    <dbReference type="NCBI Taxonomy" id="41880"/>
    <lineage>
        <taxon>Eukaryota</taxon>
        <taxon>Viridiplantae</taxon>
        <taxon>Chlorophyta</taxon>
        <taxon>Pseudoscourfieldiophyceae</taxon>
        <taxon>Pseudoscourfieldiales</taxon>
        <taxon>Pycnococcaceae</taxon>
        <taxon>Pycnococcus</taxon>
    </lineage>
</organism>
<protein>
    <submittedName>
        <fullName evidence="3">Uncharacterized protein</fullName>
    </submittedName>
</protein>
<keyword evidence="2" id="KW-0812">Transmembrane</keyword>
<accession>A0A830HF61</accession>
<dbReference type="Proteomes" id="UP000660262">
    <property type="component" value="Unassembled WGS sequence"/>
</dbReference>
<feature type="region of interest" description="Disordered" evidence="1">
    <location>
        <begin position="169"/>
        <end position="190"/>
    </location>
</feature>
<evidence type="ECO:0000313" key="3">
    <source>
        <dbReference type="EMBL" id="GHP05418.1"/>
    </source>
</evidence>
<feature type="compositionally biased region" description="Low complexity" evidence="1">
    <location>
        <begin position="84"/>
        <end position="109"/>
    </location>
</feature>
<gene>
    <name evidence="3" type="ORF">PPROV_000416900</name>
</gene>
<dbReference type="AlphaFoldDB" id="A0A830HF61"/>
<feature type="transmembrane region" description="Helical" evidence="2">
    <location>
        <begin position="481"/>
        <end position="505"/>
    </location>
</feature>
<feature type="transmembrane region" description="Helical" evidence="2">
    <location>
        <begin position="406"/>
        <end position="425"/>
    </location>
</feature>
<keyword evidence="2" id="KW-0472">Membrane</keyword>
<reference evidence="3" key="1">
    <citation type="submission" date="2020-10" db="EMBL/GenBank/DDBJ databases">
        <title>Unveiling of a novel bifunctional photoreceptor, Dualchrome1, isolated from a cosmopolitan green alga.</title>
        <authorList>
            <person name="Suzuki S."/>
            <person name="Kawachi M."/>
        </authorList>
    </citation>
    <scope>NUCLEOTIDE SEQUENCE</scope>
    <source>
        <strain evidence="3">NIES 2893</strain>
    </source>
</reference>
<feature type="transmembrane region" description="Helical" evidence="2">
    <location>
        <begin position="299"/>
        <end position="320"/>
    </location>
</feature>
<keyword evidence="4" id="KW-1185">Reference proteome</keyword>
<feature type="transmembrane region" description="Helical" evidence="2">
    <location>
        <begin position="517"/>
        <end position="539"/>
    </location>
</feature>
<name>A0A830HF61_9CHLO</name>
<evidence type="ECO:0000313" key="4">
    <source>
        <dbReference type="Proteomes" id="UP000660262"/>
    </source>
</evidence>